<reference evidence="3" key="1">
    <citation type="journal article" date="2016" name="Nat. Genet.">
        <title>A high-quality carrot genome assembly provides new insights into carotenoid accumulation and asterid genome evolution.</title>
        <authorList>
            <person name="Iorizzo M."/>
            <person name="Ellison S."/>
            <person name="Senalik D."/>
            <person name="Zeng P."/>
            <person name="Satapoomin P."/>
            <person name="Huang J."/>
            <person name="Bowman M."/>
            <person name="Iovene M."/>
            <person name="Sanseverino W."/>
            <person name="Cavagnaro P."/>
            <person name="Yildiz M."/>
            <person name="Macko-Podgorni A."/>
            <person name="Moranska E."/>
            <person name="Grzebelus E."/>
            <person name="Grzebelus D."/>
            <person name="Ashrafi H."/>
            <person name="Zheng Z."/>
            <person name="Cheng S."/>
            <person name="Spooner D."/>
            <person name="Van Deynze A."/>
            <person name="Simon P."/>
        </authorList>
    </citation>
    <scope>NUCLEOTIDE SEQUENCE [LARGE SCALE GENOMIC DNA]</scope>
    <source>
        <tissue evidence="3">Leaf</tissue>
    </source>
</reference>
<evidence type="ECO:0000256" key="2">
    <source>
        <dbReference type="ARBA" id="ARBA00038334"/>
    </source>
</evidence>
<accession>A0A169WS03</accession>
<dbReference type="STRING" id="79200.A0A169WS03"/>
<gene>
    <name evidence="3" type="ORF">DCAR_002477</name>
    <name evidence="4" type="ORF">DCAR_0102578</name>
</gene>
<proteinExistence type="inferred from homology"/>
<evidence type="ECO:0000313" key="4">
    <source>
        <dbReference type="EMBL" id="WOG83403.1"/>
    </source>
</evidence>
<dbReference type="Gene3D" id="3.40.50.1820">
    <property type="entry name" value="alpha/beta hydrolase"/>
    <property type="match status" value="1"/>
</dbReference>
<evidence type="ECO:0008006" key="6">
    <source>
        <dbReference type="Google" id="ProtNLM"/>
    </source>
</evidence>
<dbReference type="OMA" id="YINAQIF"/>
<dbReference type="SUPFAM" id="SSF53474">
    <property type="entry name" value="alpha/beta-Hydrolases"/>
    <property type="match status" value="1"/>
</dbReference>
<sequence>MLSCRTWELTAPWTGAQVMVPAKHIVGEFDLVYNMPGAKDFIHKGEFQKYVPLLQEVVVMEGTAHFINEEKPDEINNHIYQFFKQF</sequence>
<dbReference type="InterPro" id="IPR000639">
    <property type="entry name" value="Epox_hydrolase-like"/>
</dbReference>
<name>A0A169WS03_DAUCS</name>
<dbReference type="AlphaFoldDB" id="A0A169WS03"/>
<evidence type="ECO:0000313" key="5">
    <source>
        <dbReference type="Proteomes" id="UP000077755"/>
    </source>
</evidence>
<dbReference type="EMBL" id="CP093343">
    <property type="protein sequence ID" value="WOG83403.1"/>
    <property type="molecule type" value="Genomic_DNA"/>
</dbReference>
<dbReference type="InterPro" id="IPR029058">
    <property type="entry name" value="AB_hydrolase_fold"/>
</dbReference>
<dbReference type="EMBL" id="LNRQ01000001">
    <property type="protein sequence ID" value="KZN09821.1"/>
    <property type="molecule type" value="Genomic_DNA"/>
</dbReference>
<dbReference type="Proteomes" id="UP000077755">
    <property type="component" value="Chromosome 1"/>
</dbReference>
<dbReference type="PANTHER" id="PTHR43329">
    <property type="entry name" value="EPOXIDE HYDROLASE"/>
    <property type="match status" value="1"/>
</dbReference>
<dbReference type="Gramene" id="KZN09821">
    <property type="protein sequence ID" value="KZN09821"/>
    <property type="gene ID" value="DCAR_002477"/>
</dbReference>
<protein>
    <recommendedName>
        <fullName evidence="6">AB hydrolase-1 domain-containing protein</fullName>
    </recommendedName>
</protein>
<comment type="similarity">
    <text evidence="2">Belongs to the AB hydrolase superfamily. Epoxide hydrolase family.</text>
</comment>
<evidence type="ECO:0000256" key="1">
    <source>
        <dbReference type="ARBA" id="ARBA00022801"/>
    </source>
</evidence>
<dbReference type="PRINTS" id="PR00412">
    <property type="entry name" value="EPOXHYDRLASE"/>
</dbReference>
<keyword evidence="1" id="KW-0378">Hydrolase</keyword>
<reference evidence="4" key="2">
    <citation type="submission" date="2022-03" db="EMBL/GenBank/DDBJ databases">
        <title>Draft title - Genomic analysis of global carrot germplasm unveils the trajectory of domestication and the origin of high carotenoid orange carrot.</title>
        <authorList>
            <person name="Iorizzo M."/>
            <person name="Ellison S."/>
            <person name="Senalik D."/>
            <person name="Macko-Podgorni A."/>
            <person name="Grzebelus D."/>
            <person name="Bostan H."/>
            <person name="Rolling W."/>
            <person name="Curaba J."/>
            <person name="Simon P."/>
        </authorList>
    </citation>
    <scope>NUCLEOTIDE SEQUENCE</scope>
    <source>
        <tissue evidence="4">Leaf</tissue>
    </source>
</reference>
<keyword evidence="5" id="KW-1185">Reference proteome</keyword>
<dbReference type="GO" id="GO:0016787">
    <property type="term" value="F:hydrolase activity"/>
    <property type="evidence" value="ECO:0007669"/>
    <property type="project" value="UniProtKB-KW"/>
</dbReference>
<organism evidence="3">
    <name type="scientific">Daucus carota subsp. sativus</name>
    <name type="common">Carrot</name>
    <dbReference type="NCBI Taxonomy" id="79200"/>
    <lineage>
        <taxon>Eukaryota</taxon>
        <taxon>Viridiplantae</taxon>
        <taxon>Streptophyta</taxon>
        <taxon>Embryophyta</taxon>
        <taxon>Tracheophyta</taxon>
        <taxon>Spermatophyta</taxon>
        <taxon>Magnoliopsida</taxon>
        <taxon>eudicotyledons</taxon>
        <taxon>Gunneridae</taxon>
        <taxon>Pentapetalae</taxon>
        <taxon>asterids</taxon>
        <taxon>campanulids</taxon>
        <taxon>Apiales</taxon>
        <taxon>Apiaceae</taxon>
        <taxon>Apioideae</taxon>
        <taxon>Scandiceae</taxon>
        <taxon>Daucinae</taxon>
        <taxon>Daucus</taxon>
        <taxon>Daucus sect. Daucus</taxon>
    </lineage>
</organism>
<evidence type="ECO:0000313" key="3">
    <source>
        <dbReference type="EMBL" id="KZN09821.1"/>
    </source>
</evidence>